<dbReference type="CDD" id="cd07377">
    <property type="entry name" value="WHTH_GntR"/>
    <property type="match status" value="1"/>
</dbReference>
<dbReference type="SMART" id="SM00866">
    <property type="entry name" value="UTRA"/>
    <property type="match status" value="1"/>
</dbReference>
<organism evidence="5 6">
    <name type="scientific">Streptomyces nanshensis</name>
    <dbReference type="NCBI Taxonomy" id="518642"/>
    <lineage>
        <taxon>Bacteria</taxon>
        <taxon>Bacillati</taxon>
        <taxon>Actinomycetota</taxon>
        <taxon>Actinomycetes</taxon>
        <taxon>Kitasatosporales</taxon>
        <taxon>Streptomycetaceae</taxon>
        <taxon>Streptomyces</taxon>
    </lineage>
</organism>
<dbReference type="PROSITE" id="PS50949">
    <property type="entry name" value="HTH_GNTR"/>
    <property type="match status" value="1"/>
</dbReference>
<evidence type="ECO:0000256" key="2">
    <source>
        <dbReference type="ARBA" id="ARBA00023125"/>
    </source>
</evidence>
<dbReference type="PANTHER" id="PTHR44846:SF17">
    <property type="entry name" value="GNTR-FAMILY TRANSCRIPTIONAL REGULATOR"/>
    <property type="match status" value="1"/>
</dbReference>
<name>A0A1E7L176_9ACTN</name>
<dbReference type="Pfam" id="PF00392">
    <property type="entry name" value="GntR"/>
    <property type="match status" value="1"/>
</dbReference>
<dbReference type="InterPro" id="IPR036390">
    <property type="entry name" value="WH_DNA-bd_sf"/>
</dbReference>
<dbReference type="SMART" id="SM00345">
    <property type="entry name" value="HTH_GNTR"/>
    <property type="match status" value="1"/>
</dbReference>
<protein>
    <recommendedName>
        <fullName evidence="4">HTH gntR-type domain-containing protein</fullName>
    </recommendedName>
</protein>
<feature type="domain" description="HTH gntR-type" evidence="4">
    <location>
        <begin position="6"/>
        <end position="74"/>
    </location>
</feature>
<keyword evidence="3" id="KW-0804">Transcription</keyword>
<evidence type="ECO:0000256" key="1">
    <source>
        <dbReference type="ARBA" id="ARBA00023015"/>
    </source>
</evidence>
<dbReference type="AlphaFoldDB" id="A0A1E7L176"/>
<accession>A0A1E7L176</accession>
<dbReference type="RefSeq" id="WP_070018249.1">
    <property type="nucleotide sequence ID" value="NZ_LJGW01000335.1"/>
</dbReference>
<evidence type="ECO:0000313" key="6">
    <source>
        <dbReference type="Proteomes" id="UP000176005"/>
    </source>
</evidence>
<dbReference type="Gene3D" id="1.10.10.10">
    <property type="entry name" value="Winged helix-like DNA-binding domain superfamily/Winged helix DNA-binding domain"/>
    <property type="match status" value="1"/>
</dbReference>
<keyword evidence="6" id="KW-1185">Reference proteome</keyword>
<dbReference type="Pfam" id="PF07702">
    <property type="entry name" value="UTRA"/>
    <property type="match status" value="1"/>
</dbReference>
<dbReference type="InterPro" id="IPR000524">
    <property type="entry name" value="Tscrpt_reg_HTH_GntR"/>
</dbReference>
<dbReference type="GO" id="GO:0045892">
    <property type="term" value="P:negative regulation of DNA-templated transcription"/>
    <property type="evidence" value="ECO:0007669"/>
    <property type="project" value="TreeGrafter"/>
</dbReference>
<gene>
    <name evidence="5" type="ORF">AN218_19850</name>
</gene>
<evidence type="ECO:0000259" key="4">
    <source>
        <dbReference type="PROSITE" id="PS50949"/>
    </source>
</evidence>
<dbReference type="InterPro" id="IPR036388">
    <property type="entry name" value="WH-like_DNA-bd_sf"/>
</dbReference>
<keyword evidence="1" id="KW-0805">Transcription regulation</keyword>
<dbReference type="PANTHER" id="PTHR44846">
    <property type="entry name" value="MANNOSYL-D-GLYCERATE TRANSPORT/METABOLISM SYSTEM REPRESSOR MNGR-RELATED"/>
    <property type="match status" value="1"/>
</dbReference>
<dbReference type="InterPro" id="IPR028978">
    <property type="entry name" value="Chorismate_lyase_/UTRA_dom_sf"/>
</dbReference>
<dbReference type="InterPro" id="IPR011663">
    <property type="entry name" value="UTRA"/>
</dbReference>
<proteinExistence type="predicted"/>
<evidence type="ECO:0000313" key="5">
    <source>
        <dbReference type="EMBL" id="OEV09930.1"/>
    </source>
</evidence>
<reference evidence="5 6" key="1">
    <citation type="journal article" date="2016" name="Front. Microbiol.">
        <title>Comparative Genomics Analysis of Streptomyces Species Reveals Their Adaptation to the Marine Environment and Their Diversity at the Genomic Level.</title>
        <authorList>
            <person name="Tian X."/>
            <person name="Zhang Z."/>
            <person name="Yang T."/>
            <person name="Chen M."/>
            <person name="Li J."/>
            <person name="Chen F."/>
            <person name="Yang J."/>
            <person name="Li W."/>
            <person name="Zhang B."/>
            <person name="Zhang Z."/>
            <person name="Wu J."/>
            <person name="Zhang C."/>
            <person name="Long L."/>
            <person name="Xiao J."/>
        </authorList>
    </citation>
    <scope>NUCLEOTIDE SEQUENCE [LARGE SCALE GENOMIC DNA]</scope>
    <source>
        <strain evidence="5 6">SCSIO 10429</strain>
    </source>
</reference>
<dbReference type="Proteomes" id="UP000176005">
    <property type="component" value="Unassembled WGS sequence"/>
</dbReference>
<dbReference type="InterPro" id="IPR050679">
    <property type="entry name" value="Bact_HTH_transcr_reg"/>
</dbReference>
<keyword evidence="2" id="KW-0238">DNA-binding</keyword>
<dbReference type="SUPFAM" id="SSF64288">
    <property type="entry name" value="Chorismate lyase-like"/>
    <property type="match status" value="1"/>
</dbReference>
<dbReference type="GO" id="GO:0003700">
    <property type="term" value="F:DNA-binding transcription factor activity"/>
    <property type="evidence" value="ECO:0007669"/>
    <property type="project" value="InterPro"/>
</dbReference>
<evidence type="ECO:0000256" key="3">
    <source>
        <dbReference type="ARBA" id="ARBA00023163"/>
    </source>
</evidence>
<sequence>MTEQHTSAYERIAAALEQRITSGELAPGERLPFIPDIARAEGVSEMPVRMAFRLLHRKGLIESRGRGGTRVAAPTPPLHLSADRYRRSSTAAAAEPTGATSRIERRLEHLQADTDLAELFATRTGTRLRAQHLTIHADNTPPHLTVSYLRWADIARTPLADEQTAGTGPVRAELESIGLRPAVVTERFTYGEATPGEATALNLGPGIAVVRCTRRHLTADGRVVEVGRLTYRADTLIVENSFPLDDEPPRGSDRRP</sequence>
<dbReference type="EMBL" id="LJGW01000335">
    <property type="protein sequence ID" value="OEV09930.1"/>
    <property type="molecule type" value="Genomic_DNA"/>
</dbReference>
<dbReference type="GO" id="GO:0003677">
    <property type="term" value="F:DNA binding"/>
    <property type="evidence" value="ECO:0007669"/>
    <property type="project" value="UniProtKB-KW"/>
</dbReference>
<comment type="caution">
    <text evidence="5">The sequence shown here is derived from an EMBL/GenBank/DDBJ whole genome shotgun (WGS) entry which is preliminary data.</text>
</comment>
<dbReference type="Gene3D" id="3.40.1410.10">
    <property type="entry name" value="Chorismate lyase-like"/>
    <property type="match status" value="1"/>
</dbReference>
<dbReference type="SUPFAM" id="SSF46785">
    <property type="entry name" value="Winged helix' DNA-binding domain"/>
    <property type="match status" value="1"/>
</dbReference>